<dbReference type="PANTHER" id="PTHR46128:SF211">
    <property type="entry name" value="PENTACOTRIPEPTIDE-REPEAT REGION OF PRORP DOMAIN-CONTAINING PROTEIN"/>
    <property type="match status" value="1"/>
</dbReference>
<feature type="repeat" description="PPR" evidence="3">
    <location>
        <begin position="204"/>
        <end position="238"/>
    </location>
</feature>
<dbReference type="Proteomes" id="UP000017836">
    <property type="component" value="Unassembled WGS sequence"/>
</dbReference>
<dbReference type="Gene3D" id="1.25.40.10">
    <property type="entry name" value="Tetratricopeptide repeat domain"/>
    <property type="match status" value="3"/>
</dbReference>
<dbReference type="OrthoDB" id="185373at2759"/>
<dbReference type="Pfam" id="PF01535">
    <property type="entry name" value="PPR"/>
    <property type="match status" value="2"/>
</dbReference>
<dbReference type="PROSITE" id="PS51375">
    <property type="entry name" value="PPR"/>
    <property type="match status" value="4"/>
</dbReference>
<evidence type="ECO:0000313" key="5">
    <source>
        <dbReference type="Proteomes" id="UP000017836"/>
    </source>
</evidence>
<dbReference type="OMA" id="FKLLHEM"/>
<organism evidence="4 5">
    <name type="scientific">Amborella trichopoda</name>
    <dbReference type="NCBI Taxonomy" id="13333"/>
    <lineage>
        <taxon>Eukaryota</taxon>
        <taxon>Viridiplantae</taxon>
        <taxon>Streptophyta</taxon>
        <taxon>Embryophyta</taxon>
        <taxon>Tracheophyta</taxon>
        <taxon>Spermatophyta</taxon>
        <taxon>Magnoliopsida</taxon>
        <taxon>Amborellales</taxon>
        <taxon>Amborellaceae</taxon>
        <taxon>Amborella</taxon>
    </lineage>
</organism>
<dbReference type="KEGG" id="atr:18423808"/>
<evidence type="ECO:0000256" key="1">
    <source>
        <dbReference type="ARBA" id="ARBA00007626"/>
    </source>
</evidence>
<dbReference type="HOGENOM" id="CLU_840314_0_0_1"/>
<sequence length="331" mass="37219">MGCCPKGFSPHHSVISPCPTFSLYTGWSLKLSLLKTVVSHKGRESASSVFNTLRETQVEDGQRHDQLSHSTSFENVYTDSGFISDAIECLRPVKKHGFKLPFQSCNYLMDCIMKSNTPAAAWAFYSEILDYAYPPSVYTFKMIMHSFSRIGKIKEAQVLFYDIRNRYSLCGEFQHSYNGLCKKGDLEGGFSLKILMVEEGIAPDVVTYSVLINGLSREQKIKEACDLFDEINDRGLVPNGITITTLIDGYCKGNIEEALEIYQKMMKEGLKPDLVTYNSVIYGHCKVGELKEAGKLFLEIREMGLKPDKITYTTLIDGFCEEGDIKAAMEI</sequence>
<dbReference type="AlphaFoldDB" id="W1NKW3"/>
<dbReference type="eggNOG" id="KOG4197">
    <property type="taxonomic scope" value="Eukaryota"/>
</dbReference>
<feature type="repeat" description="PPR" evidence="3">
    <location>
        <begin position="239"/>
        <end position="272"/>
    </location>
</feature>
<proteinExistence type="inferred from homology"/>
<dbReference type="GO" id="GO:0003729">
    <property type="term" value="F:mRNA binding"/>
    <property type="evidence" value="ECO:0000318"/>
    <property type="project" value="GO_Central"/>
</dbReference>
<keyword evidence="5" id="KW-1185">Reference proteome</keyword>
<dbReference type="InterPro" id="IPR002885">
    <property type="entry name" value="PPR_rpt"/>
</dbReference>
<dbReference type="InterPro" id="IPR050872">
    <property type="entry name" value="PPR_P_subfamily"/>
</dbReference>
<evidence type="ECO:0000313" key="4">
    <source>
        <dbReference type="EMBL" id="ERM95884.1"/>
    </source>
</evidence>
<dbReference type="Pfam" id="PF13041">
    <property type="entry name" value="PPR_2"/>
    <property type="match status" value="2"/>
</dbReference>
<reference evidence="5" key="1">
    <citation type="journal article" date="2013" name="Science">
        <title>The Amborella genome and the evolution of flowering plants.</title>
        <authorList>
            <consortium name="Amborella Genome Project"/>
        </authorList>
    </citation>
    <scope>NUCLEOTIDE SEQUENCE [LARGE SCALE GENOMIC DNA]</scope>
</reference>
<evidence type="ECO:0000256" key="3">
    <source>
        <dbReference type="PROSITE-ProRule" id="PRU00708"/>
    </source>
</evidence>
<comment type="similarity">
    <text evidence="1">Belongs to the PPR family. P subfamily.</text>
</comment>
<feature type="repeat" description="PPR" evidence="3">
    <location>
        <begin position="273"/>
        <end position="307"/>
    </location>
</feature>
<dbReference type="EMBL" id="KI397373">
    <property type="protein sequence ID" value="ERM95884.1"/>
    <property type="molecule type" value="Genomic_DNA"/>
</dbReference>
<keyword evidence="2" id="KW-0677">Repeat</keyword>
<dbReference type="InterPro" id="IPR011990">
    <property type="entry name" value="TPR-like_helical_dom_sf"/>
</dbReference>
<dbReference type="NCBIfam" id="TIGR00756">
    <property type="entry name" value="PPR"/>
    <property type="match status" value="5"/>
</dbReference>
<accession>W1NKW3</accession>
<evidence type="ECO:0008006" key="6">
    <source>
        <dbReference type="Google" id="ProtNLM"/>
    </source>
</evidence>
<dbReference type="PANTHER" id="PTHR46128">
    <property type="entry name" value="MITOCHONDRIAL GROUP I INTRON SPLICING FACTOR CCM1"/>
    <property type="match status" value="1"/>
</dbReference>
<dbReference type="Gramene" id="ERM95884">
    <property type="protein sequence ID" value="ERM95884"/>
    <property type="gene ID" value="AMTR_s00060p00141630"/>
</dbReference>
<protein>
    <recommendedName>
        <fullName evidence="6">Pentacotripeptide-repeat region of PRORP domain-containing protein</fullName>
    </recommendedName>
</protein>
<name>W1NKW3_AMBTC</name>
<evidence type="ECO:0000256" key="2">
    <source>
        <dbReference type="ARBA" id="ARBA00022737"/>
    </source>
</evidence>
<gene>
    <name evidence="4" type="ORF">AMTR_s00060p00141630</name>
</gene>
<feature type="repeat" description="PPR" evidence="3">
    <location>
        <begin position="308"/>
        <end position="331"/>
    </location>
</feature>